<evidence type="ECO:0000256" key="6">
    <source>
        <dbReference type="SAM" id="MobiDB-lite"/>
    </source>
</evidence>
<evidence type="ECO:0000256" key="5">
    <source>
        <dbReference type="ARBA" id="ARBA00023136"/>
    </source>
</evidence>
<keyword evidence="2" id="KW-0813">Transport</keyword>
<dbReference type="Proteomes" id="UP000515158">
    <property type="component" value="Unplaced"/>
</dbReference>
<feature type="transmembrane region" description="Helical" evidence="7">
    <location>
        <begin position="518"/>
        <end position="536"/>
    </location>
</feature>
<feature type="transmembrane region" description="Helical" evidence="7">
    <location>
        <begin position="542"/>
        <end position="564"/>
    </location>
</feature>
<sequence length="648" mass="70046">MAEKLHEYEGVLGRVHALRDRVRGVLDDWRESRGGRPLGEWLLAIIKEHQPPREEHTPVEPPPGILGDNYAHIYRRKTRAELVRVSAAVMGIEFSYAAETAFVSPTLLKIGVEHKHMTLVWALSPLVGFFLTPVLGSLSDRCRLPFGRRRPFIVVLAIGVLVGLILVPNGEDMGHSMGDYYPSKDLPAANRTALLAAGTPVNDAQYSHPWGVFFTILGTVLLDFDADACQSPARAYLLDVTVAEDHARGLSTFTVMAGLGGFLGYALGGINWDATAIGEMLGGHVRAVFTLITFIFVTCVAYTVTSFQEVPLDVLERERRPSIAALNQCAPLLQRGDAGAGPRYGKMDEEGSSRPDYLPVYGGDQAPGSRGQPWDPVINGSAAGVAETSFDADLEASLPPAAARAAQRPAAPAEDGEPATLSQYLMSIVYMPHSVRMVCLTNLFCWSAHVCYSLYFTDFVGEAVFGGEPQAPDGSESKELYEAGVRFGCWGMSMYSLSCACYSLVIERLIRRFGARRVYVGGLLFYSVGMFLMALTQHPVGVILFSWTAGVMYSTLFTMPYLLIAHYHACGTFEVNAVGAAVECTQVRGLGTDVAIVSSMVFLAQFVLSVCMGTLISIVGSTVTVVAVASSLAFCGAIAATRVMYLDL</sequence>
<organism evidence="9">
    <name type="scientific">Thrips palmi</name>
    <name type="common">Melon thrips</name>
    <dbReference type="NCBI Taxonomy" id="161013"/>
    <lineage>
        <taxon>Eukaryota</taxon>
        <taxon>Metazoa</taxon>
        <taxon>Ecdysozoa</taxon>
        <taxon>Arthropoda</taxon>
        <taxon>Hexapoda</taxon>
        <taxon>Insecta</taxon>
        <taxon>Pterygota</taxon>
        <taxon>Neoptera</taxon>
        <taxon>Paraneoptera</taxon>
        <taxon>Thysanoptera</taxon>
        <taxon>Terebrantia</taxon>
        <taxon>Thripoidea</taxon>
        <taxon>Thripidae</taxon>
        <taxon>Thrips</taxon>
    </lineage>
</organism>
<keyword evidence="4 7" id="KW-1133">Transmembrane helix</keyword>
<feature type="transmembrane region" description="Helical" evidence="7">
    <location>
        <begin position="247"/>
        <end position="267"/>
    </location>
</feature>
<feature type="transmembrane region" description="Helical" evidence="7">
    <location>
        <begin position="118"/>
        <end position="138"/>
    </location>
</feature>
<dbReference type="CTD" id="26067050"/>
<feature type="transmembrane region" description="Helical" evidence="7">
    <location>
        <begin position="287"/>
        <end position="307"/>
    </location>
</feature>
<reference evidence="9" key="1">
    <citation type="submission" date="2025-08" db="UniProtKB">
        <authorList>
            <consortium name="RefSeq"/>
        </authorList>
    </citation>
    <scope>IDENTIFICATION</scope>
    <source>
        <tissue evidence="9">Total insect</tissue>
    </source>
</reference>
<feature type="transmembrane region" description="Helical" evidence="7">
    <location>
        <begin position="625"/>
        <end position="645"/>
    </location>
</feature>
<feature type="transmembrane region" description="Helical" evidence="7">
    <location>
        <begin position="150"/>
        <end position="167"/>
    </location>
</feature>
<comment type="subcellular location">
    <subcellularLocation>
        <location evidence="1">Membrane</location>
        <topology evidence="1">Multi-pass membrane protein</topology>
    </subcellularLocation>
</comment>
<dbReference type="AlphaFoldDB" id="A0A6P8ZIT0"/>
<keyword evidence="5 7" id="KW-0472">Membrane</keyword>
<dbReference type="GO" id="GO:0016020">
    <property type="term" value="C:membrane"/>
    <property type="evidence" value="ECO:0007669"/>
    <property type="project" value="UniProtKB-SubCell"/>
</dbReference>
<dbReference type="GO" id="GO:0008506">
    <property type="term" value="F:sucrose:proton symporter activity"/>
    <property type="evidence" value="ECO:0007669"/>
    <property type="project" value="TreeGrafter"/>
</dbReference>
<dbReference type="Pfam" id="PF13347">
    <property type="entry name" value="MFS_2"/>
    <property type="match status" value="1"/>
</dbReference>
<evidence type="ECO:0000256" key="3">
    <source>
        <dbReference type="ARBA" id="ARBA00022692"/>
    </source>
</evidence>
<dbReference type="OrthoDB" id="28755at2759"/>
<dbReference type="SUPFAM" id="SSF103473">
    <property type="entry name" value="MFS general substrate transporter"/>
    <property type="match status" value="1"/>
</dbReference>
<evidence type="ECO:0000313" key="9">
    <source>
        <dbReference type="RefSeq" id="XP_034234139.1"/>
    </source>
</evidence>
<keyword evidence="3 7" id="KW-0812">Transmembrane</keyword>
<evidence type="ECO:0000256" key="4">
    <source>
        <dbReference type="ARBA" id="ARBA00022989"/>
    </source>
</evidence>
<evidence type="ECO:0000256" key="1">
    <source>
        <dbReference type="ARBA" id="ARBA00004141"/>
    </source>
</evidence>
<feature type="transmembrane region" description="Helical" evidence="7">
    <location>
        <begin position="594"/>
        <end position="619"/>
    </location>
</feature>
<dbReference type="InterPro" id="IPR036259">
    <property type="entry name" value="MFS_trans_sf"/>
</dbReference>
<proteinExistence type="predicted"/>
<protein>
    <submittedName>
        <fullName evidence="9">Proton-associated sugar transporter A</fullName>
    </submittedName>
</protein>
<dbReference type="CDD" id="cd17313">
    <property type="entry name" value="MFS_SLC45_SUC"/>
    <property type="match status" value="1"/>
</dbReference>
<evidence type="ECO:0000313" key="8">
    <source>
        <dbReference type="Proteomes" id="UP000515158"/>
    </source>
</evidence>
<keyword evidence="9" id="KW-0762">Sugar transport</keyword>
<accession>A0A6P8ZIT0</accession>
<dbReference type="PANTHER" id="PTHR19432:SF35">
    <property type="entry name" value="SOLUTE CARRIER FAMILY 45 MEMBER 3 ISOFORM X1"/>
    <property type="match status" value="1"/>
</dbReference>
<dbReference type="GeneID" id="117641131"/>
<dbReference type="InParanoid" id="A0A6P8ZIT0"/>
<dbReference type="PANTHER" id="PTHR19432">
    <property type="entry name" value="SUGAR TRANSPORTER"/>
    <property type="match status" value="1"/>
</dbReference>
<feature type="region of interest" description="Disordered" evidence="6">
    <location>
        <begin position="337"/>
        <end position="378"/>
    </location>
</feature>
<dbReference type="RefSeq" id="XP_034234139.1">
    <property type="nucleotide sequence ID" value="XM_034378248.1"/>
</dbReference>
<dbReference type="KEGG" id="tpal:117641131"/>
<dbReference type="Gene3D" id="1.20.1250.20">
    <property type="entry name" value="MFS general substrate transporter like domains"/>
    <property type="match status" value="2"/>
</dbReference>
<name>A0A6P8ZIT0_THRPL</name>
<dbReference type="FunCoup" id="A0A6P8ZIT0">
    <property type="interactions" value="47"/>
</dbReference>
<evidence type="ECO:0000256" key="7">
    <source>
        <dbReference type="SAM" id="Phobius"/>
    </source>
</evidence>
<evidence type="ECO:0000256" key="2">
    <source>
        <dbReference type="ARBA" id="ARBA00022448"/>
    </source>
</evidence>
<keyword evidence="8" id="KW-1185">Reference proteome</keyword>
<feature type="transmembrane region" description="Helical" evidence="7">
    <location>
        <begin position="82"/>
        <end position="98"/>
    </location>
</feature>
<gene>
    <name evidence="9" type="primary">LOC117641131</name>
</gene>